<evidence type="ECO:0000256" key="3">
    <source>
        <dbReference type="ARBA" id="ARBA00012865"/>
    </source>
</evidence>
<proteinExistence type="inferred from homology"/>
<comment type="catalytic activity">
    <reaction evidence="1">
        <text>a beta-lactam + H2O = a substituted beta-amino acid</text>
        <dbReference type="Rhea" id="RHEA:20401"/>
        <dbReference type="ChEBI" id="CHEBI:15377"/>
        <dbReference type="ChEBI" id="CHEBI:35627"/>
        <dbReference type="ChEBI" id="CHEBI:140347"/>
        <dbReference type="EC" id="3.5.2.6"/>
    </reaction>
</comment>
<comment type="similarity">
    <text evidence="2">Belongs to the class-A beta-lactamase family.</text>
</comment>
<evidence type="ECO:0000256" key="1">
    <source>
        <dbReference type="ARBA" id="ARBA00001526"/>
    </source>
</evidence>
<dbReference type="RefSeq" id="WP_105330368.1">
    <property type="nucleotide sequence ID" value="NZ_PUHY01000010.1"/>
</dbReference>
<comment type="caution">
    <text evidence="6">The sequence shown here is derived from an EMBL/GenBank/DDBJ whole genome shotgun (WGS) entry which is preliminary data.</text>
</comment>
<dbReference type="EMBL" id="PUHY01000010">
    <property type="protein sequence ID" value="PQO34638.1"/>
    <property type="molecule type" value="Genomic_DNA"/>
</dbReference>
<dbReference type="OrthoDB" id="9791132at2"/>
<dbReference type="InterPro" id="IPR012338">
    <property type="entry name" value="Beta-lactam/transpept-like"/>
</dbReference>
<dbReference type="PANTHER" id="PTHR35333">
    <property type="entry name" value="BETA-LACTAMASE"/>
    <property type="match status" value="1"/>
</dbReference>
<keyword evidence="4" id="KW-0472">Membrane</keyword>
<dbReference type="Gene3D" id="3.40.710.10">
    <property type="entry name" value="DD-peptidase/beta-lactamase superfamily"/>
    <property type="match status" value="1"/>
</dbReference>
<dbReference type="GO" id="GO:0030655">
    <property type="term" value="P:beta-lactam antibiotic catabolic process"/>
    <property type="evidence" value="ECO:0007669"/>
    <property type="project" value="InterPro"/>
</dbReference>
<dbReference type="GO" id="GO:0046677">
    <property type="term" value="P:response to antibiotic"/>
    <property type="evidence" value="ECO:0007669"/>
    <property type="project" value="InterPro"/>
</dbReference>
<accession>A0A2S8FR35</accession>
<name>A0A2S8FR35_9BACT</name>
<evidence type="ECO:0000259" key="5">
    <source>
        <dbReference type="Pfam" id="PF13354"/>
    </source>
</evidence>
<evidence type="ECO:0000256" key="4">
    <source>
        <dbReference type="SAM" id="Phobius"/>
    </source>
</evidence>
<dbReference type="InterPro" id="IPR000871">
    <property type="entry name" value="Beta-lactam_class-A"/>
</dbReference>
<keyword evidence="6" id="KW-0378">Hydrolase</keyword>
<evidence type="ECO:0000256" key="2">
    <source>
        <dbReference type="ARBA" id="ARBA00009009"/>
    </source>
</evidence>
<organism evidence="6 7">
    <name type="scientific">Blastopirellula marina</name>
    <dbReference type="NCBI Taxonomy" id="124"/>
    <lineage>
        <taxon>Bacteria</taxon>
        <taxon>Pseudomonadati</taxon>
        <taxon>Planctomycetota</taxon>
        <taxon>Planctomycetia</taxon>
        <taxon>Pirellulales</taxon>
        <taxon>Pirellulaceae</taxon>
        <taxon>Blastopirellula</taxon>
    </lineage>
</organism>
<feature type="domain" description="Beta-lactamase class A catalytic" evidence="5">
    <location>
        <begin position="88"/>
        <end position="310"/>
    </location>
</feature>
<dbReference type="PANTHER" id="PTHR35333:SF3">
    <property type="entry name" value="BETA-LACTAMASE-TYPE TRANSPEPTIDASE FOLD CONTAINING PROTEIN"/>
    <property type="match status" value="1"/>
</dbReference>
<dbReference type="InterPro" id="IPR045155">
    <property type="entry name" value="Beta-lactam_cat"/>
</dbReference>
<feature type="transmembrane region" description="Helical" evidence="4">
    <location>
        <begin position="27"/>
        <end position="48"/>
    </location>
</feature>
<dbReference type="EC" id="3.5.2.6" evidence="3"/>
<protein>
    <recommendedName>
        <fullName evidence="3">beta-lactamase</fullName>
        <ecNumber evidence="3">3.5.2.6</ecNumber>
    </recommendedName>
</protein>
<sequence length="343" mass="37863">MRLRTVYHRSFSLRVSLPSNHIRGDSVALSLWRILWLGLLGMIGVSLVSESRSMLHAEPNVESTKTTSSPELRNLLMPLIEKHRGDVGVVIKHVPSGEMFSYQADQPMSTASLIKLPLLMATYEKVHAGDTSLDSMITLEESDKVPGSGILTKHFSPGLTLSLRDAIQLMVAYSDNTATNLVIDEVGLDTTNALMKKLECGETRLNSKVFRRDTSNDMERSKAFGLGSTSANDMLVMLTALHDRSFVDKATSDQIMKHLYDCEDRMKAARYLPASVKVAHKGGSVNAARTDAGIIDLPEGKGSILFCILTMNNKDESWTDENEGDVLSADIGKSVYDYFMKKE</sequence>
<dbReference type="SUPFAM" id="SSF56601">
    <property type="entry name" value="beta-lactamase/transpeptidase-like"/>
    <property type="match status" value="1"/>
</dbReference>
<keyword evidence="4" id="KW-0812">Transmembrane</keyword>
<dbReference type="Proteomes" id="UP000238322">
    <property type="component" value="Unassembled WGS sequence"/>
</dbReference>
<evidence type="ECO:0000313" key="6">
    <source>
        <dbReference type="EMBL" id="PQO34638.1"/>
    </source>
</evidence>
<evidence type="ECO:0000313" key="7">
    <source>
        <dbReference type="Proteomes" id="UP000238322"/>
    </source>
</evidence>
<dbReference type="AlphaFoldDB" id="A0A2S8FR35"/>
<gene>
    <name evidence="6" type="ORF">C5Y83_14105</name>
</gene>
<reference evidence="6 7" key="1">
    <citation type="submission" date="2018-02" db="EMBL/GenBank/DDBJ databases">
        <title>Comparative genomes isolates from brazilian mangrove.</title>
        <authorList>
            <person name="Araujo J.E."/>
            <person name="Taketani R.G."/>
            <person name="Silva M.C.P."/>
            <person name="Loureco M.V."/>
            <person name="Andreote F.D."/>
        </authorList>
    </citation>
    <scope>NUCLEOTIDE SEQUENCE [LARGE SCALE GENOMIC DNA]</scope>
    <source>
        <strain evidence="6 7">Hex-1 MGV</strain>
    </source>
</reference>
<dbReference type="Pfam" id="PF13354">
    <property type="entry name" value="Beta-lactamase2"/>
    <property type="match status" value="1"/>
</dbReference>
<keyword evidence="4" id="KW-1133">Transmembrane helix</keyword>
<dbReference type="GO" id="GO:0008800">
    <property type="term" value="F:beta-lactamase activity"/>
    <property type="evidence" value="ECO:0007669"/>
    <property type="project" value="UniProtKB-EC"/>
</dbReference>